<dbReference type="GeneTree" id="ENSGT00940000153474"/>
<dbReference type="Pfam" id="PF07686">
    <property type="entry name" value="V-set"/>
    <property type="match status" value="1"/>
</dbReference>
<feature type="chain" id="PRO_5045789271" description="Ig-like domain-containing protein" evidence="1">
    <location>
        <begin position="24"/>
        <end position="194"/>
    </location>
</feature>
<dbReference type="SMART" id="SM00409">
    <property type="entry name" value="IG"/>
    <property type="match status" value="1"/>
</dbReference>
<evidence type="ECO:0000256" key="1">
    <source>
        <dbReference type="SAM" id="SignalP"/>
    </source>
</evidence>
<accession>A0ABI7ZXN7</accession>
<keyword evidence="4" id="KW-1185">Reference proteome</keyword>
<evidence type="ECO:0000259" key="2">
    <source>
        <dbReference type="PROSITE" id="PS50835"/>
    </source>
</evidence>
<name>A0ABI7ZXN7_FELCA</name>
<protein>
    <recommendedName>
        <fullName evidence="2">Ig-like domain-containing protein</fullName>
    </recommendedName>
</protein>
<dbReference type="InterPro" id="IPR013783">
    <property type="entry name" value="Ig-like_fold"/>
</dbReference>
<evidence type="ECO:0000313" key="4">
    <source>
        <dbReference type="Proteomes" id="UP000823872"/>
    </source>
</evidence>
<dbReference type="PANTHER" id="PTHR23267">
    <property type="entry name" value="IMMUNOGLOBULIN LIGHT CHAIN"/>
    <property type="match status" value="1"/>
</dbReference>
<dbReference type="InterPro" id="IPR050150">
    <property type="entry name" value="IgV_Light_Chain"/>
</dbReference>
<dbReference type="InterPro" id="IPR013106">
    <property type="entry name" value="Ig_V-set"/>
</dbReference>
<evidence type="ECO:0000313" key="3">
    <source>
        <dbReference type="Ensembl" id="ENSFCTP00005051720.1"/>
    </source>
</evidence>
<proteinExistence type="predicted"/>
<reference evidence="3" key="3">
    <citation type="submission" date="2025-09" db="UniProtKB">
        <authorList>
            <consortium name="Ensembl"/>
        </authorList>
    </citation>
    <scope>IDENTIFICATION</scope>
    <source>
        <strain evidence="3">breed Abyssinian</strain>
    </source>
</reference>
<dbReference type="Proteomes" id="UP000823872">
    <property type="component" value="Chromosome D3"/>
</dbReference>
<feature type="domain" description="Ig-like" evidence="2">
    <location>
        <begin position="9"/>
        <end position="123"/>
    </location>
</feature>
<dbReference type="Gene3D" id="2.60.40.10">
    <property type="entry name" value="Immunoglobulins"/>
    <property type="match status" value="1"/>
</dbReference>
<reference evidence="3" key="2">
    <citation type="submission" date="2025-08" db="UniProtKB">
        <authorList>
            <consortium name="Ensembl"/>
        </authorList>
    </citation>
    <scope>IDENTIFICATION</scope>
    <source>
        <strain evidence="3">breed Abyssinian</strain>
    </source>
</reference>
<dbReference type="SUPFAM" id="SSF48726">
    <property type="entry name" value="Immunoglobulin"/>
    <property type="match status" value="1"/>
</dbReference>
<dbReference type="SMART" id="SM00406">
    <property type="entry name" value="IGv"/>
    <property type="match status" value="1"/>
</dbReference>
<dbReference type="InterPro" id="IPR003599">
    <property type="entry name" value="Ig_sub"/>
</dbReference>
<reference evidence="3 4" key="1">
    <citation type="submission" date="2021-02" db="EMBL/GenBank/DDBJ databases">
        <title>Safari Cat Assemblies.</title>
        <authorList>
            <person name="Bredemeyer K.R."/>
            <person name="Murphy W.J."/>
        </authorList>
    </citation>
    <scope>NUCLEOTIDE SEQUENCE [LARGE SCALE GENOMIC DNA]</scope>
</reference>
<organism evidence="3 4">
    <name type="scientific">Felis catus</name>
    <name type="common">Cat</name>
    <name type="synonym">Felis silvestris catus</name>
    <dbReference type="NCBI Taxonomy" id="9685"/>
    <lineage>
        <taxon>Eukaryota</taxon>
        <taxon>Metazoa</taxon>
        <taxon>Chordata</taxon>
        <taxon>Craniata</taxon>
        <taxon>Vertebrata</taxon>
        <taxon>Euteleostomi</taxon>
        <taxon>Mammalia</taxon>
        <taxon>Eutheria</taxon>
        <taxon>Laurasiatheria</taxon>
        <taxon>Carnivora</taxon>
        <taxon>Feliformia</taxon>
        <taxon>Felidae</taxon>
        <taxon>Felinae</taxon>
        <taxon>Felis</taxon>
    </lineage>
</organism>
<dbReference type="InterPro" id="IPR007110">
    <property type="entry name" value="Ig-like_dom"/>
</dbReference>
<feature type="signal peptide" evidence="1">
    <location>
        <begin position="1"/>
        <end position="23"/>
    </location>
</feature>
<dbReference type="PROSITE" id="PS50835">
    <property type="entry name" value="IG_LIKE"/>
    <property type="match status" value="1"/>
</dbReference>
<dbReference type="InterPro" id="IPR036179">
    <property type="entry name" value="Ig-like_dom_sf"/>
</dbReference>
<keyword evidence="1" id="KW-0732">Signal</keyword>
<dbReference type="Ensembl" id="ENSFCTT00005073110.1">
    <property type="protein sequence ID" value="ENSFCTP00005051720.1"/>
    <property type="gene ID" value="ENSFCTG00005025804.1"/>
</dbReference>
<sequence>MTSTMAWSPLLLTLLAHCTGSWAQSMLTQPPSVSGALGQTVTISCSGSTNNIGIYGVNWYQQLPGEAPKLLIYGNSNRPSGVPDRFSGSKSGSTGSLTITGLQAEDEADYYCQTIHLTVSDYTMFQAHGEVRKKTCCPHRNGTCCVALTFWPYQLFLCLISTEVCHPPQRICLQIFPHSLKFLLEACPGEQDIF</sequence>